<evidence type="ECO:0000256" key="6">
    <source>
        <dbReference type="RuleBase" id="RU004914"/>
    </source>
</evidence>
<dbReference type="InterPro" id="IPR045069">
    <property type="entry name" value="MATE_euk"/>
</dbReference>
<feature type="region of interest" description="Disordered" evidence="7">
    <location>
        <begin position="449"/>
        <end position="473"/>
    </location>
</feature>
<dbReference type="AlphaFoldDB" id="A0A8J6EFS6"/>
<reference evidence="8" key="1">
    <citation type="thesis" date="2020" institute="ProQuest LLC" country="789 East Eisenhower Parkway, Ann Arbor, MI, USA">
        <title>Comparative Genomics and Chromosome Evolution.</title>
        <authorList>
            <person name="Mudd A.B."/>
        </authorList>
    </citation>
    <scope>NUCLEOTIDE SEQUENCE</scope>
    <source>
        <strain evidence="8">HN-11 Male</strain>
        <tissue evidence="8">Kidney and liver</tissue>
    </source>
</reference>
<organism evidence="8 9">
    <name type="scientific">Eleutherodactylus coqui</name>
    <name type="common">Puerto Rican coqui</name>
    <dbReference type="NCBI Taxonomy" id="57060"/>
    <lineage>
        <taxon>Eukaryota</taxon>
        <taxon>Metazoa</taxon>
        <taxon>Chordata</taxon>
        <taxon>Craniata</taxon>
        <taxon>Vertebrata</taxon>
        <taxon>Euteleostomi</taxon>
        <taxon>Amphibia</taxon>
        <taxon>Batrachia</taxon>
        <taxon>Anura</taxon>
        <taxon>Neobatrachia</taxon>
        <taxon>Hyloidea</taxon>
        <taxon>Eleutherodactylidae</taxon>
        <taxon>Eleutherodactylinae</taxon>
        <taxon>Eleutherodactylus</taxon>
        <taxon>Eleutherodactylus</taxon>
    </lineage>
</organism>
<evidence type="ECO:0000256" key="4">
    <source>
        <dbReference type="ARBA" id="ARBA00022989"/>
    </source>
</evidence>
<comment type="subcellular location">
    <subcellularLocation>
        <location evidence="1">Membrane</location>
        <topology evidence="1">Multi-pass membrane protein</topology>
    </subcellularLocation>
</comment>
<dbReference type="CDD" id="cd13132">
    <property type="entry name" value="MATE_eukaryotic"/>
    <property type="match status" value="1"/>
</dbReference>
<feature type="transmembrane region" description="Helical" evidence="6">
    <location>
        <begin position="208"/>
        <end position="227"/>
    </location>
</feature>
<dbReference type="PANTHER" id="PTHR11206">
    <property type="entry name" value="MULTIDRUG RESISTANCE PROTEIN"/>
    <property type="match status" value="1"/>
</dbReference>
<protein>
    <recommendedName>
        <fullName evidence="6">Multidrug and toxin extrusion protein</fullName>
    </recommendedName>
</protein>
<feature type="transmembrane region" description="Helical" evidence="6">
    <location>
        <begin position="164"/>
        <end position="187"/>
    </location>
</feature>
<dbReference type="OrthoDB" id="2126698at2759"/>
<feature type="transmembrane region" description="Helical" evidence="6">
    <location>
        <begin position="357"/>
        <end position="380"/>
    </location>
</feature>
<gene>
    <name evidence="8" type="ORF">GDO78_022968</name>
</gene>
<dbReference type="EMBL" id="WNTK01000927">
    <property type="protein sequence ID" value="KAG9468324.1"/>
    <property type="molecule type" value="Genomic_DNA"/>
</dbReference>
<evidence type="ECO:0000313" key="8">
    <source>
        <dbReference type="EMBL" id="KAG9468324.1"/>
    </source>
</evidence>
<feature type="transmembrane region" description="Helical" evidence="6">
    <location>
        <begin position="488"/>
        <end position="506"/>
    </location>
</feature>
<sequence>MIFLISVVSSIFCGHLGKMELDAVSLAIAVVNITGIAVGNGLAGACDTLMSQIYGGKNLKMVGTVLQRGILILLLFCFPCWALFVNTEPILLLFRQDPEVSRLTQIYVFIFIPALPASFLYQLQAKYLQNQGIIFPQVLTGFIANLFNALINYIFLYILGLGVMGSACANTLSQYVQAVLLFFYIVWKKLHRDTWGGWSMACFEDWGSFIRLAIPSMLMVCIEWWAFEIGIILSGVLSVEDLGAQTIIYQMATIFFMVPLGFSIAVSVRVGHALGAGDIIQAKKSMVVAILMTETCALASSILMVSLKNVIGYIFTSDEGIVVLVSSVLPVYAGSQLFDGCVATCGGVLRGTGKQKIGAIFHAVGYYVIGLPVGISLMFAAKMGILGFWLGILLCALLQVITFLIFVFKIDWDKASQEAQSRTKQRVRMTRDLQNKAAIYQGAALMEVTEEPKTLSPTDTESEQRADPLQPDYTCTPLSRRRLLLQRALALIASVTVLMIGILIRLCV</sequence>
<keyword evidence="3 6" id="KW-0812">Transmembrane</keyword>
<dbReference type="NCBIfam" id="TIGR00797">
    <property type="entry name" value="matE"/>
    <property type="match status" value="1"/>
</dbReference>
<evidence type="ECO:0000256" key="5">
    <source>
        <dbReference type="ARBA" id="ARBA00023136"/>
    </source>
</evidence>
<feature type="transmembrane region" description="Helical" evidence="6">
    <location>
        <begin position="386"/>
        <end position="408"/>
    </location>
</feature>
<dbReference type="Proteomes" id="UP000770717">
    <property type="component" value="Unassembled WGS sequence"/>
</dbReference>
<evidence type="ECO:0000256" key="7">
    <source>
        <dbReference type="SAM" id="MobiDB-lite"/>
    </source>
</evidence>
<dbReference type="GO" id="GO:0042910">
    <property type="term" value="F:xenobiotic transmembrane transporter activity"/>
    <property type="evidence" value="ECO:0007669"/>
    <property type="project" value="InterPro"/>
</dbReference>
<keyword evidence="5 6" id="KW-0472">Membrane</keyword>
<evidence type="ECO:0000313" key="9">
    <source>
        <dbReference type="Proteomes" id="UP000770717"/>
    </source>
</evidence>
<dbReference type="GO" id="GO:0015297">
    <property type="term" value="F:antiporter activity"/>
    <property type="evidence" value="ECO:0007669"/>
    <property type="project" value="InterPro"/>
</dbReference>
<dbReference type="GO" id="GO:0016020">
    <property type="term" value="C:membrane"/>
    <property type="evidence" value="ECO:0007669"/>
    <property type="project" value="UniProtKB-SubCell"/>
</dbReference>
<evidence type="ECO:0000256" key="3">
    <source>
        <dbReference type="ARBA" id="ARBA00022692"/>
    </source>
</evidence>
<feature type="transmembrane region" description="Helical" evidence="6">
    <location>
        <begin position="287"/>
        <end position="315"/>
    </location>
</feature>
<comment type="similarity">
    <text evidence="2 6">Belongs to the multi antimicrobial extrusion (MATE) (TC 2.A.66.1) family.</text>
</comment>
<comment type="caution">
    <text evidence="8">The sequence shown here is derived from an EMBL/GenBank/DDBJ whole genome shotgun (WGS) entry which is preliminary data.</text>
</comment>
<dbReference type="InterPro" id="IPR002528">
    <property type="entry name" value="MATE_fam"/>
</dbReference>
<proteinExistence type="inferred from homology"/>
<keyword evidence="4 6" id="KW-1133">Transmembrane helix</keyword>
<feature type="transmembrane region" description="Helical" evidence="6">
    <location>
        <begin position="133"/>
        <end position="158"/>
    </location>
</feature>
<feature type="transmembrane region" description="Helical" evidence="6">
    <location>
        <begin position="104"/>
        <end position="121"/>
    </location>
</feature>
<feature type="transmembrane region" description="Helical" evidence="6">
    <location>
        <begin position="247"/>
        <end position="266"/>
    </location>
</feature>
<dbReference type="GO" id="GO:1990961">
    <property type="term" value="P:xenobiotic detoxification by transmembrane export across the plasma membrane"/>
    <property type="evidence" value="ECO:0007669"/>
    <property type="project" value="InterPro"/>
</dbReference>
<accession>A0A8J6EFS6</accession>
<name>A0A8J6EFS6_ELECQ</name>
<feature type="transmembrane region" description="Helical" evidence="6">
    <location>
        <begin position="321"/>
        <end position="345"/>
    </location>
</feature>
<dbReference type="Pfam" id="PF01554">
    <property type="entry name" value="MatE"/>
    <property type="match status" value="2"/>
</dbReference>
<evidence type="ECO:0000256" key="2">
    <source>
        <dbReference type="ARBA" id="ARBA00010199"/>
    </source>
</evidence>
<feature type="transmembrane region" description="Helical" evidence="6">
    <location>
        <begin position="65"/>
        <end position="84"/>
    </location>
</feature>
<keyword evidence="9" id="KW-1185">Reference proteome</keyword>
<feature type="transmembrane region" description="Helical" evidence="6">
    <location>
        <begin position="23"/>
        <end position="45"/>
    </location>
</feature>
<evidence type="ECO:0000256" key="1">
    <source>
        <dbReference type="ARBA" id="ARBA00004141"/>
    </source>
</evidence>